<dbReference type="InterPro" id="IPR041516">
    <property type="entry name" value="LACTB2_WH"/>
</dbReference>
<dbReference type="SUPFAM" id="SSF56281">
    <property type="entry name" value="Metallo-hydrolase/oxidoreductase"/>
    <property type="match status" value="1"/>
</dbReference>
<dbReference type="InterPro" id="IPR036866">
    <property type="entry name" value="RibonucZ/Hydroxyglut_hydro"/>
</dbReference>
<organism evidence="2 3">
    <name type="scientific">Hyphomicrobium album</name>
    <dbReference type="NCBI Taxonomy" id="2665159"/>
    <lineage>
        <taxon>Bacteria</taxon>
        <taxon>Pseudomonadati</taxon>
        <taxon>Pseudomonadota</taxon>
        <taxon>Alphaproteobacteria</taxon>
        <taxon>Hyphomicrobiales</taxon>
        <taxon>Hyphomicrobiaceae</taxon>
        <taxon>Hyphomicrobium</taxon>
    </lineage>
</organism>
<comment type="caution">
    <text evidence="2">The sequence shown here is derived from an EMBL/GenBank/DDBJ whole genome shotgun (WGS) entry which is preliminary data.</text>
</comment>
<dbReference type="CDD" id="cd16278">
    <property type="entry name" value="metallo-hydrolase-like_MBL-fold"/>
    <property type="match status" value="1"/>
</dbReference>
<dbReference type="Pfam" id="PF00753">
    <property type="entry name" value="Lactamase_B"/>
    <property type="match status" value="1"/>
</dbReference>
<reference evidence="2 3" key="1">
    <citation type="submission" date="2019-11" db="EMBL/GenBank/DDBJ databases">
        <title>Identification of a novel strain.</title>
        <authorList>
            <person name="Xu Q."/>
            <person name="Wang G."/>
        </authorList>
    </citation>
    <scope>NUCLEOTIDE SEQUENCE [LARGE SCALE GENOMIC DNA]</scope>
    <source>
        <strain evidence="3">xq</strain>
    </source>
</reference>
<protein>
    <submittedName>
        <fullName evidence="2">MBL fold metallo-hydrolase</fullName>
    </submittedName>
</protein>
<dbReference type="Pfam" id="PF17778">
    <property type="entry name" value="WHD_BLACT"/>
    <property type="match status" value="1"/>
</dbReference>
<dbReference type="PANTHER" id="PTHR23131">
    <property type="entry name" value="ENDORIBONUCLEASE LACTB2"/>
    <property type="match status" value="1"/>
</dbReference>
<dbReference type="Gene3D" id="3.60.15.10">
    <property type="entry name" value="Ribonuclease Z/Hydroxyacylglutathione hydrolase-like"/>
    <property type="match status" value="1"/>
</dbReference>
<dbReference type="RefSeq" id="WP_154740333.1">
    <property type="nucleotide sequence ID" value="NZ_WMBQ01000002.1"/>
</dbReference>
<keyword evidence="2" id="KW-0378">Hydrolase</keyword>
<proteinExistence type="predicted"/>
<dbReference type="InterPro" id="IPR050662">
    <property type="entry name" value="Sec-metab_biosynth-thioest"/>
</dbReference>
<evidence type="ECO:0000313" key="2">
    <source>
        <dbReference type="EMBL" id="MTD95841.1"/>
    </source>
</evidence>
<evidence type="ECO:0000259" key="1">
    <source>
        <dbReference type="SMART" id="SM00849"/>
    </source>
</evidence>
<dbReference type="PANTHER" id="PTHR23131:SF0">
    <property type="entry name" value="ENDORIBONUCLEASE LACTB2"/>
    <property type="match status" value="1"/>
</dbReference>
<dbReference type="InterPro" id="IPR036388">
    <property type="entry name" value="WH-like_DNA-bd_sf"/>
</dbReference>
<dbReference type="InterPro" id="IPR001279">
    <property type="entry name" value="Metallo-B-lactamas"/>
</dbReference>
<gene>
    <name evidence="2" type="ORF">GIW81_15990</name>
</gene>
<sequence length="300" mass="32161">MSENLKFNTSMTFTYGVPDQLAPDVQRVVAPNAGPLTFKGTNTYLVGGRSLAVIDPGPDDDAHRAAILAAAAGRPITHIIATHAHRDHVDGVAALVAATGAQTYAYRRSEIPQGGGGDADAEYVGHGFIADVHVEHGGTIAGEDWELTALHTPGHAPDHLCFVLKDRAVIFSGDHVMAWNTSVVAPPEGRMADYLRSLELLLDRDARQLLPGHGGIINEPRRTVKAYLLHRRWREQAILDAVRNGTNTVRSLLPVIYRDLDKAVVGAAALSLRAHLDHLAERGLIACADSSNVDCVAVPL</sequence>
<keyword evidence="3" id="KW-1185">Reference proteome</keyword>
<dbReference type="Gene3D" id="1.10.10.10">
    <property type="entry name" value="Winged helix-like DNA-binding domain superfamily/Winged helix DNA-binding domain"/>
    <property type="match status" value="1"/>
</dbReference>
<dbReference type="AlphaFoldDB" id="A0A6I3KSZ6"/>
<dbReference type="GO" id="GO:0016787">
    <property type="term" value="F:hydrolase activity"/>
    <property type="evidence" value="ECO:0007669"/>
    <property type="project" value="UniProtKB-KW"/>
</dbReference>
<accession>A0A6I3KSZ6</accession>
<evidence type="ECO:0000313" key="3">
    <source>
        <dbReference type="Proteomes" id="UP000440694"/>
    </source>
</evidence>
<feature type="domain" description="Metallo-beta-lactamase" evidence="1">
    <location>
        <begin position="40"/>
        <end position="213"/>
    </location>
</feature>
<name>A0A6I3KSZ6_9HYPH</name>
<dbReference type="Proteomes" id="UP000440694">
    <property type="component" value="Unassembled WGS sequence"/>
</dbReference>
<dbReference type="SMART" id="SM00849">
    <property type="entry name" value="Lactamase_B"/>
    <property type="match status" value="1"/>
</dbReference>
<dbReference type="EMBL" id="WMBQ01000002">
    <property type="protein sequence ID" value="MTD95841.1"/>
    <property type="molecule type" value="Genomic_DNA"/>
</dbReference>